<dbReference type="GO" id="GO:0051787">
    <property type="term" value="F:misfolded protein binding"/>
    <property type="evidence" value="ECO:0007669"/>
    <property type="project" value="TreeGrafter"/>
</dbReference>
<keyword evidence="8" id="KW-0964">Secreted</keyword>
<keyword evidence="10" id="KW-0053">Apoptosis</keyword>
<dbReference type="CDD" id="cd01809">
    <property type="entry name" value="Ubl_BAG6"/>
    <property type="match status" value="1"/>
</dbReference>
<keyword evidence="17" id="KW-0143">Chaperone</keyword>
<evidence type="ECO:0000256" key="4">
    <source>
        <dbReference type="ARBA" id="ARBA00004550"/>
    </source>
</evidence>
<keyword evidence="11" id="KW-0677">Repeat</keyword>
<evidence type="ECO:0000259" key="24">
    <source>
        <dbReference type="SMART" id="SM00213"/>
    </source>
</evidence>
<dbReference type="InterPro" id="IPR000626">
    <property type="entry name" value="Ubiquitin-like_dom"/>
</dbReference>
<feature type="region of interest" description="Disordered" evidence="23">
    <location>
        <begin position="152"/>
        <end position="176"/>
    </location>
</feature>
<keyword evidence="18" id="KW-0539">Nucleus</keyword>
<proteinExistence type="predicted"/>
<feature type="compositionally biased region" description="Pro residues" evidence="23">
    <location>
        <begin position="425"/>
        <end position="434"/>
    </location>
</feature>
<evidence type="ECO:0000256" key="1">
    <source>
        <dbReference type="ARBA" id="ARBA00002067"/>
    </source>
</evidence>
<evidence type="ECO:0000256" key="10">
    <source>
        <dbReference type="ARBA" id="ARBA00022703"/>
    </source>
</evidence>
<sequence>MIELTVRTLDSQNHPFTVEDDITVEQFKAKIADTVNIPADTQRIIYCGRVLNDSSKLSEYDVNGKVVHLVQRPPPNTNQRPSRTASPQRPRRGVLRGFDHGNTMYLGSMAFPSNLMESQGFIPPPPTHSLAGSRLNVAKRMLRKAEAVIRLLENPSARPSEQTPPEENQEEEVTPVIEARVIVPSNTNEPIDEAMVLSVVQDSLYNAGSVPITREENNTSTAAGGASQSNDQSTSSTPGTSTPRGSSTENLSEQPRSENASGNALTEMASRTSEMAELLTMLGQLQTRFAPFLERYQTFMQEDPVVATENVRSTQLMITQVSEVLHFFSHAYHSLSDIIVRVRTPPPRPLLCRPILIQHSAVVQAGIPIQVEINLSTERQPASTTGPTTTSGNTATTTSANQSSATETSSSSANNAEGTSTRAPSAPPPPPPPTFSAQIEPGMMPFLPGIRVQSFPSHIRAMARNAAAQRAQNNNTADAGGENAQPTAAPAAASASGPAPSSAAGAAAGAAGGAFNFNNPNVEFFMQVTPEGITIDSMETALVGPNQANDLLRGALNAPPPELLQSLMQMAGQIIDRTGAVPSNVTVSSSSDAASSPSSNQSSTNGNQQAQSAAGQNSQARGNTQTNPTTATHTRSTPRPHVHLAQQAMQAGFDPFLPCNSHHVTHRRSAAQQRGQPEGAAQEGGATRGQQGTRPQNIYNFINDVLSSIRNVQPRRGASEPPQAQSTPAGASAAQSSTSAPAGAAQSSGTSSGGSSAEGVNVNIPLPPLQALFSSMGGTQSIGDLLRQGPTIYQILQQFQQDDSYVQGESIITDLIMLLFRNLTLVDICTLNNGNGDPINRCRSEIENFVRTRILDNDTSPEGVNSGAERILTEMRPFFENFRLIPARDNIDVVRSSENIFRTRIPNMINLAINLNPSNIRVLIDHCLTTIKHLCALTLRACSTGQPGVEQVFEQILERYLDVPPEMQQWTFLSSRVHLRQFLSNLSVPENVLQPYIVHMAPVQPAVSVAEPVTNEVSAGDACVQNNVQPVTAMELDDQEQEASGSGNELGTPGIILEDSEPLPNIVLGSEPWHAQVPADWVPIIARDAQKQRRQNPQGPFSDAYLSGMPSKRRKIVNSSKPQGSLPQVISESVRQAVTSSGLASAAPLDAVVQAAGESIEIQTAYRNLLRSSVQASLRENEDFTPERYPNASNYFNHPQ</sequence>
<dbReference type="GO" id="GO:0002376">
    <property type="term" value="P:immune system process"/>
    <property type="evidence" value="ECO:0007669"/>
    <property type="project" value="UniProtKB-KW"/>
</dbReference>
<dbReference type="GO" id="GO:0006325">
    <property type="term" value="P:chromatin organization"/>
    <property type="evidence" value="ECO:0007669"/>
    <property type="project" value="UniProtKB-KW"/>
</dbReference>
<comment type="function">
    <text evidence="21">Involved in DNA damage-induced apoptosis: following DNA damage, accumulates in the nucleus and forms a complex with p300/EP300, enhancing p300/EP300-mediated p53/TP53 acetylation leading to increase p53/TP53 transcriptional activity. When nuclear, may also act as a component of some chromatin regulator complex that regulates histone 3 'Lys-4' dimethylation (H3K4me2).</text>
</comment>
<feature type="region of interest" description="Disordered" evidence="23">
    <location>
        <begin position="70"/>
        <end position="95"/>
    </location>
</feature>
<evidence type="ECO:0000256" key="19">
    <source>
        <dbReference type="ARBA" id="ARBA00029739"/>
    </source>
</evidence>
<dbReference type="GO" id="GO:0030154">
    <property type="term" value="P:cell differentiation"/>
    <property type="evidence" value="ECO:0007669"/>
    <property type="project" value="UniProtKB-KW"/>
</dbReference>
<feature type="region of interest" description="Disordered" evidence="23">
    <location>
        <begin position="1177"/>
        <end position="1200"/>
    </location>
</feature>
<evidence type="ECO:0000256" key="18">
    <source>
        <dbReference type="ARBA" id="ARBA00023242"/>
    </source>
</evidence>
<feature type="compositionally biased region" description="Low complexity" evidence="23">
    <location>
        <begin position="463"/>
        <end position="479"/>
    </location>
</feature>
<feature type="compositionally biased region" description="Polar residues" evidence="23">
    <location>
        <begin position="1191"/>
        <end position="1200"/>
    </location>
</feature>
<dbReference type="InterPro" id="IPR019954">
    <property type="entry name" value="Ubiquitin_CS"/>
</dbReference>
<feature type="region of interest" description="Disordered" evidence="23">
    <location>
        <begin position="1037"/>
        <end position="1056"/>
    </location>
</feature>
<dbReference type="Proteomes" id="UP001154078">
    <property type="component" value="Chromosome 1"/>
</dbReference>
<evidence type="ECO:0000256" key="14">
    <source>
        <dbReference type="ARBA" id="ARBA00022859"/>
    </source>
</evidence>
<dbReference type="InterPro" id="IPR029071">
    <property type="entry name" value="Ubiquitin-like_domsf"/>
</dbReference>
<dbReference type="Gene3D" id="3.10.20.90">
    <property type="entry name" value="Phosphatidylinositol 3-kinase Catalytic Subunit, Chain A, domain 1"/>
    <property type="match status" value="1"/>
</dbReference>
<evidence type="ECO:0000256" key="7">
    <source>
        <dbReference type="ARBA" id="ARBA00022490"/>
    </source>
</evidence>
<dbReference type="InterPro" id="IPR021925">
    <property type="entry name" value="BAG6"/>
</dbReference>
<feature type="compositionally biased region" description="Low complexity" evidence="23">
    <location>
        <begin position="233"/>
        <end position="248"/>
    </location>
</feature>
<feature type="region of interest" description="Disordered" evidence="23">
    <location>
        <begin position="211"/>
        <end position="269"/>
    </location>
</feature>
<comment type="function">
    <text evidence="1">Released extracellularly via exosomes, it is a ligand of the natural killer/NK cells receptor NCR3 and stimulates NK cells cytotoxicity. It may thereby trigger NK cells cytotoxicity against neighboring tumor cells and immature myeloid dendritic cells (DC).</text>
</comment>
<feature type="compositionally biased region" description="Polar residues" evidence="23">
    <location>
        <begin position="218"/>
        <end position="232"/>
    </location>
</feature>
<evidence type="ECO:0000256" key="21">
    <source>
        <dbReference type="ARBA" id="ARBA00046003"/>
    </source>
</evidence>
<keyword evidence="6" id="KW-0813">Transport</keyword>
<evidence type="ECO:0000256" key="20">
    <source>
        <dbReference type="ARBA" id="ARBA00030033"/>
    </source>
</evidence>
<evidence type="ECO:0000256" key="8">
    <source>
        <dbReference type="ARBA" id="ARBA00022525"/>
    </source>
</evidence>
<evidence type="ECO:0000256" key="12">
    <source>
        <dbReference type="ARBA" id="ARBA00022782"/>
    </source>
</evidence>
<evidence type="ECO:0000256" key="9">
    <source>
        <dbReference type="ARBA" id="ARBA00022553"/>
    </source>
</evidence>
<dbReference type="PROSITE" id="PS00299">
    <property type="entry name" value="UBIQUITIN_1"/>
    <property type="match status" value="1"/>
</dbReference>
<feature type="compositionally biased region" description="Low complexity" evidence="23">
    <location>
        <begin position="488"/>
        <end position="507"/>
    </location>
</feature>
<evidence type="ECO:0000256" key="2">
    <source>
        <dbReference type="ARBA" id="ARBA00004123"/>
    </source>
</evidence>
<reference evidence="25" key="1">
    <citation type="submission" date="2021-12" db="EMBL/GenBank/DDBJ databases">
        <authorList>
            <person name="King R."/>
        </authorList>
    </citation>
    <scope>NUCLEOTIDE SEQUENCE</scope>
</reference>
<name>A0A9P0FA03_BRAAE</name>
<dbReference type="GO" id="GO:0005634">
    <property type="term" value="C:nucleus"/>
    <property type="evidence" value="ECO:0007669"/>
    <property type="project" value="UniProtKB-SubCell"/>
</dbReference>
<evidence type="ECO:0000256" key="11">
    <source>
        <dbReference type="ARBA" id="ARBA00022737"/>
    </source>
</evidence>
<dbReference type="GO" id="GO:0036503">
    <property type="term" value="P:ERAD pathway"/>
    <property type="evidence" value="ECO:0007669"/>
    <property type="project" value="TreeGrafter"/>
</dbReference>
<feature type="compositionally biased region" description="Polar residues" evidence="23">
    <location>
        <begin position="77"/>
        <end position="87"/>
    </location>
</feature>
<feature type="compositionally biased region" description="Polar residues" evidence="23">
    <location>
        <begin position="249"/>
        <end position="269"/>
    </location>
</feature>
<dbReference type="PANTHER" id="PTHR15204">
    <property type="entry name" value="LARGE PROLINE-RICH PROTEIN BAG6"/>
    <property type="match status" value="1"/>
</dbReference>
<keyword evidence="13" id="KW-0156">Chromatin regulator</keyword>
<evidence type="ECO:0000313" key="26">
    <source>
        <dbReference type="Proteomes" id="UP001154078"/>
    </source>
</evidence>
<feature type="region of interest" description="Disordered" evidence="23">
    <location>
        <begin position="713"/>
        <end position="761"/>
    </location>
</feature>
<feature type="domain" description="Ubiquitin-like" evidence="24">
    <location>
        <begin position="2"/>
        <end position="72"/>
    </location>
</feature>
<keyword evidence="7" id="KW-0963">Cytoplasm</keyword>
<evidence type="ECO:0000313" key="25">
    <source>
        <dbReference type="EMBL" id="CAH0547365.1"/>
    </source>
</evidence>
<feature type="compositionally biased region" description="Low complexity" evidence="23">
    <location>
        <begin position="583"/>
        <end position="634"/>
    </location>
</feature>
<feature type="region of interest" description="Disordered" evidence="23">
    <location>
        <begin position="583"/>
        <end position="639"/>
    </location>
</feature>
<dbReference type="Pfam" id="PF00240">
    <property type="entry name" value="ubiquitin"/>
    <property type="match status" value="1"/>
</dbReference>
<keyword evidence="15" id="KW-0744">Spermatogenesis</keyword>
<evidence type="ECO:0000256" key="16">
    <source>
        <dbReference type="ARBA" id="ARBA00022990"/>
    </source>
</evidence>
<dbReference type="GO" id="GO:0006915">
    <property type="term" value="P:apoptotic process"/>
    <property type="evidence" value="ECO:0007669"/>
    <property type="project" value="UniProtKB-KW"/>
</dbReference>
<comment type="subcellular location">
    <subcellularLocation>
        <location evidence="3">Cytoplasm</location>
        <location evidence="3">Cytosol</location>
    </subcellularLocation>
    <subcellularLocation>
        <location evidence="2">Nucleus</location>
    </subcellularLocation>
    <subcellularLocation>
        <location evidence="4">Secreted</location>
        <location evidence="4">Extracellular exosome</location>
    </subcellularLocation>
</comment>
<dbReference type="Pfam" id="PF12057">
    <property type="entry name" value="BAG6"/>
    <property type="match status" value="1"/>
</dbReference>
<dbReference type="GO" id="GO:0031593">
    <property type="term" value="F:polyubiquitin modification-dependent protein binding"/>
    <property type="evidence" value="ECO:0007669"/>
    <property type="project" value="TreeGrafter"/>
</dbReference>
<keyword evidence="14" id="KW-0391">Immunity</keyword>
<evidence type="ECO:0000256" key="23">
    <source>
        <dbReference type="SAM" id="MobiDB-lite"/>
    </source>
</evidence>
<organism evidence="25 26">
    <name type="scientific">Brassicogethes aeneus</name>
    <name type="common">Rape pollen beetle</name>
    <name type="synonym">Meligethes aeneus</name>
    <dbReference type="NCBI Taxonomy" id="1431903"/>
    <lineage>
        <taxon>Eukaryota</taxon>
        <taxon>Metazoa</taxon>
        <taxon>Ecdysozoa</taxon>
        <taxon>Arthropoda</taxon>
        <taxon>Hexapoda</taxon>
        <taxon>Insecta</taxon>
        <taxon>Pterygota</taxon>
        <taxon>Neoptera</taxon>
        <taxon>Endopterygota</taxon>
        <taxon>Coleoptera</taxon>
        <taxon>Polyphaga</taxon>
        <taxon>Cucujiformia</taxon>
        <taxon>Nitidulidae</taxon>
        <taxon>Meligethinae</taxon>
        <taxon>Brassicogethes</taxon>
    </lineage>
</organism>
<keyword evidence="12" id="KW-0221">Differentiation</keyword>
<dbReference type="GO" id="GO:0007283">
    <property type="term" value="P:spermatogenesis"/>
    <property type="evidence" value="ECO:0007669"/>
    <property type="project" value="UniProtKB-KW"/>
</dbReference>
<dbReference type="SMART" id="SM00213">
    <property type="entry name" value="UBQ"/>
    <property type="match status" value="1"/>
</dbReference>
<feature type="compositionally biased region" description="Low complexity" evidence="23">
    <location>
        <begin position="670"/>
        <end position="685"/>
    </location>
</feature>
<keyword evidence="9" id="KW-0597">Phosphoprotein</keyword>
<evidence type="ECO:0000256" key="13">
    <source>
        <dbReference type="ARBA" id="ARBA00022853"/>
    </source>
</evidence>
<dbReference type="EMBL" id="OV121132">
    <property type="protein sequence ID" value="CAH0547365.1"/>
    <property type="molecule type" value="Genomic_DNA"/>
</dbReference>
<feature type="compositionally biased region" description="Low complexity" evidence="23">
    <location>
        <begin position="721"/>
        <end position="757"/>
    </location>
</feature>
<dbReference type="GO" id="GO:0005576">
    <property type="term" value="C:extracellular region"/>
    <property type="evidence" value="ECO:0007669"/>
    <property type="project" value="UniProtKB-SubCell"/>
</dbReference>
<dbReference type="GO" id="GO:0071818">
    <property type="term" value="C:BAT3 complex"/>
    <property type="evidence" value="ECO:0007669"/>
    <property type="project" value="TreeGrafter"/>
</dbReference>
<comment type="subunit">
    <text evidence="22">Component of the BAG6/BAT3 complex, also named BAT3 complex, at least composed of BAG6, UBL4A and GET4/TRC35. Interacts with GET4; the interaction is direct and localizes BAG6 in the cytosol. Interacts with UBL4A; the interaction is direct and required for UBL4A protein stability. Interacts with AIFM1. Interacts with HSPA2. Interacts with CTCFL. Interacts with p300/EP300. Interacts (via ubiquitin-like domain) with RNF126; required for BAG6-dependent ubiquitination of proteins mislocalized to the cytosol. Interacts (via ubiquitin-like domain) with SGTA; SGTA competes with RNF126 by binding the same region of BAG6, thereby promoting deubiquitination of BAG6-target proteins and rescuing them from degradation. Interacts with ricin A chain. Interacts with VCP and AMFR; both form the VCP/p97-AMFR/gp78 complex. Interacts with SYVN1. Interacts with USP13; the interaction is direct and may mediate UBL4A deubiquitination. Interacts with ZFAND2B. Interacts with KPNA2. Interacts with UBQLN4.</text>
</comment>
<dbReference type="PANTHER" id="PTHR15204:SF0">
    <property type="entry name" value="LARGE PROLINE-RICH PROTEIN BAG6"/>
    <property type="match status" value="1"/>
</dbReference>
<dbReference type="AlphaFoldDB" id="A0A9P0FA03"/>
<accession>A0A9P0FA03</accession>
<feature type="region of interest" description="Disordered" evidence="23">
    <location>
        <begin position="463"/>
        <end position="507"/>
    </location>
</feature>
<protein>
    <recommendedName>
        <fullName evidence="5">Large proline-rich protein BAG6</fullName>
    </recommendedName>
    <alternativeName>
        <fullName evidence="20">BCL2-associated athanogene 6</fullName>
    </alternativeName>
    <alternativeName>
        <fullName evidence="19">HLA-B-associated transcript 3</fullName>
    </alternativeName>
</protein>
<evidence type="ECO:0000256" key="3">
    <source>
        <dbReference type="ARBA" id="ARBA00004514"/>
    </source>
</evidence>
<evidence type="ECO:0000256" key="15">
    <source>
        <dbReference type="ARBA" id="ARBA00022871"/>
    </source>
</evidence>
<dbReference type="SUPFAM" id="SSF54236">
    <property type="entry name" value="Ubiquitin-like"/>
    <property type="match status" value="1"/>
</dbReference>
<dbReference type="OrthoDB" id="1885901at2759"/>
<gene>
    <name evidence="25" type="ORF">MELIAE_LOCUS1370</name>
</gene>
<evidence type="ECO:0000256" key="5">
    <source>
        <dbReference type="ARBA" id="ARBA00021614"/>
    </source>
</evidence>
<feature type="compositionally biased region" description="Low complexity" evidence="23">
    <location>
        <begin position="380"/>
        <end position="424"/>
    </location>
</feature>
<evidence type="ECO:0000256" key="22">
    <source>
        <dbReference type="ARBA" id="ARBA00046936"/>
    </source>
</evidence>
<evidence type="ECO:0000256" key="6">
    <source>
        <dbReference type="ARBA" id="ARBA00022448"/>
    </source>
</evidence>
<evidence type="ECO:0000256" key="17">
    <source>
        <dbReference type="ARBA" id="ARBA00023186"/>
    </source>
</evidence>
<keyword evidence="16" id="KW-0007">Acetylation</keyword>
<feature type="region of interest" description="Disordered" evidence="23">
    <location>
        <begin position="378"/>
        <end position="442"/>
    </location>
</feature>
<feature type="region of interest" description="Disordered" evidence="23">
    <location>
        <begin position="654"/>
        <end position="696"/>
    </location>
</feature>
<feature type="region of interest" description="Disordered" evidence="23">
    <location>
        <begin position="1090"/>
        <end position="1109"/>
    </location>
</feature>
<keyword evidence="26" id="KW-1185">Reference proteome</keyword>